<name>A0A5C6DMV3_9BACT</name>
<dbReference type="Proteomes" id="UP000319143">
    <property type="component" value="Unassembled WGS sequence"/>
</dbReference>
<gene>
    <name evidence="1" type="ORF">Poly41_39430</name>
</gene>
<dbReference type="EMBL" id="SJPV01000006">
    <property type="protein sequence ID" value="TWU36189.1"/>
    <property type="molecule type" value="Genomic_DNA"/>
</dbReference>
<reference evidence="1 2" key="1">
    <citation type="submission" date="2019-02" db="EMBL/GenBank/DDBJ databases">
        <title>Deep-cultivation of Planctomycetes and their phenomic and genomic characterization uncovers novel biology.</title>
        <authorList>
            <person name="Wiegand S."/>
            <person name="Jogler M."/>
            <person name="Boedeker C."/>
            <person name="Pinto D."/>
            <person name="Vollmers J."/>
            <person name="Rivas-Marin E."/>
            <person name="Kohn T."/>
            <person name="Peeters S.H."/>
            <person name="Heuer A."/>
            <person name="Rast P."/>
            <person name="Oberbeckmann S."/>
            <person name="Bunk B."/>
            <person name="Jeske O."/>
            <person name="Meyerdierks A."/>
            <person name="Storesund J.E."/>
            <person name="Kallscheuer N."/>
            <person name="Luecker S."/>
            <person name="Lage O.M."/>
            <person name="Pohl T."/>
            <person name="Merkel B.J."/>
            <person name="Hornburger P."/>
            <person name="Mueller R.-W."/>
            <person name="Bruemmer F."/>
            <person name="Labrenz M."/>
            <person name="Spormann A.M."/>
            <person name="Op Den Camp H."/>
            <person name="Overmann J."/>
            <person name="Amann R."/>
            <person name="Jetten M.S.M."/>
            <person name="Mascher T."/>
            <person name="Medema M.H."/>
            <person name="Devos D.P."/>
            <person name="Kaster A.-K."/>
            <person name="Ovreas L."/>
            <person name="Rohde M."/>
            <person name="Galperin M.Y."/>
            <person name="Jogler C."/>
        </authorList>
    </citation>
    <scope>NUCLEOTIDE SEQUENCE [LARGE SCALE GENOMIC DNA]</scope>
    <source>
        <strain evidence="1 2">Poly41</strain>
    </source>
</reference>
<dbReference type="OrthoDB" id="254312at2"/>
<dbReference type="AlphaFoldDB" id="A0A5C6DMV3"/>
<keyword evidence="2" id="KW-1185">Reference proteome</keyword>
<evidence type="ECO:0000313" key="2">
    <source>
        <dbReference type="Proteomes" id="UP000319143"/>
    </source>
</evidence>
<proteinExistence type="predicted"/>
<dbReference type="RefSeq" id="WP_146528208.1">
    <property type="nucleotide sequence ID" value="NZ_SJPV01000006.1"/>
</dbReference>
<evidence type="ECO:0000313" key="1">
    <source>
        <dbReference type="EMBL" id="TWU36189.1"/>
    </source>
</evidence>
<accession>A0A5C6DMV3</accession>
<protein>
    <submittedName>
        <fullName evidence="1">Uncharacterized protein</fullName>
    </submittedName>
</protein>
<organism evidence="1 2">
    <name type="scientific">Novipirellula artificiosorum</name>
    <dbReference type="NCBI Taxonomy" id="2528016"/>
    <lineage>
        <taxon>Bacteria</taxon>
        <taxon>Pseudomonadati</taxon>
        <taxon>Planctomycetota</taxon>
        <taxon>Planctomycetia</taxon>
        <taxon>Pirellulales</taxon>
        <taxon>Pirellulaceae</taxon>
        <taxon>Novipirellula</taxon>
    </lineage>
</organism>
<sequence length="276" mass="30664">MKVTTTTAADSCRTLLWIGSRRPPEFRAAYAHCESASAQIAHRKSVDEATRKAATDVDRIVLARTDRAAFDWKAALSLRSLFPNAKILCLLGRLCEGVCHTERFAIGECKRDAELPILSWHHWKPFLPSWIGTTGPSSEAMPPKATIAVVAATLSIAEPMMELMEGHSDRSDGNAVVWMRKPTPHFVRHVDWTLWDDSYASPTSVANWKSRTEQMSLSFGAKHAWLVNSPRPHQVAAARLAGIETVIGKPFQIAALIEWLRRSGCEPSVADWKRVA</sequence>
<comment type="caution">
    <text evidence="1">The sequence shown here is derived from an EMBL/GenBank/DDBJ whole genome shotgun (WGS) entry which is preliminary data.</text>
</comment>